<dbReference type="Gene3D" id="3.90.1150.10">
    <property type="entry name" value="Aspartate Aminotransferase, domain 1"/>
    <property type="match status" value="1"/>
</dbReference>
<dbReference type="NCBIfam" id="NF004800">
    <property type="entry name" value="PRK06149.1"/>
    <property type="match status" value="1"/>
</dbReference>
<comment type="similarity">
    <text evidence="1">Belongs to the class-III pyridoxal-phosphate-dependent aminotransferase family.</text>
</comment>
<dbReference type="Gene3D" id="3.40.640.10">
    <property type="entry name" value="Type I PLP-dependent aspartate aminotransferase-like (Major domain)"/>
    <property type="match status" value="1"/>
</dbReference>
<dbReference type="Pfam" id="PF01636">
    <property type="entry name" value="APH"/>
    <property type="match status" value="1"/>
</dbReference>
<dbReference type="EMBL" id="JAEHOH010000022">
    <property type="protein sequence ID" value="MBK0420191.1"/>
    <property type="molecule type" value="Genomic_DNA"/>
</dbReference>
<sequence>MEGPVTESHQGGLRRPEVSEADAALIARECYGVEAVARELGSNQDRNFVLAEADGARSVLRVDNPVFGDEAREAQHAALDAYRAGGVAVPAMLPGVDGRTTQRWRGLAVRRSEFVEGEALVDAGYLAPVVLREFGSLAAASVRALAALRHPGLDRAHMWDMRVAHAETLRLAPAIRDRALRSRVLAAANAARAALAPLVAELPVQAIHGDLTDDNVMGRIGDDARAHPFAVLDLGDLSYGWRVAELAVTASSMLHHEPERPLRVLDTIAAFHRGAALGATEARAVWPLIVLRACLLVASGHRQLEIDGGNDYARDRIAGEQAIFDAATALPLAEATEHVLARLGFHGVAHGAGLRLAAVPRTPSPEPGEGAPPLRSLLPGLEGGVAVLDPGVESEALAGGRWLEAGAEDRLVGEALADPRIRAAVFPYGVYRLTRARVDAADAAETWPIDTEVRLAAGAQLAVTSPVDARVVVAVPGSGATPGSVTLQLDETWLLTVVGVEPAGTGPDGNRDGGDAGPAEGRGAEVRAGDVVARVPASGSPRSLTVGLCRIDAMLEILADGPVTAASEPGRAQLVTPERATAWRRFTHDPAALLGLEPAAQRDESGDEQARRERIFASAQERYYEQPMQIERGWRHHLVDTTARAYVDMVNNVTGLGHGHPGVADAANRQIRILNTNSRFLYRELAEYSERLLATLPDAARTPSPDGGREALDTVLLVNSGSEAVDLALRLAQAATARRTIVALREAYHGWTMASDAVTTSAYDNPWALENRPDWVHVADVPNRFRGTHRGEAGDLSVGRRYAADLGDDLDRLAVEGRDVAGFICESVLGNAGGVLLPEGYLADAYARVRAAGGLCIADEVQVGFGRMGASFWGFERSGAIPDLVTIAKPMGNGFPMGGVITSKRIADALATQGQFFSSAGGNPLSCRVGIAVLDAMRDEGLQENARVVGERLAEGFRALAERHPIVGPVHGEGLYLGVELVRDRGTMEPATAEAAAVCERLRELGVIVLTTSERSNVLKVKPPLTLTAESADFVVDALDRVLSGGW</sequence>
<dbReference type="GO" id="GO:0030170">
    <property type="term" value="F:pyridoxal phosphate binding"/>
    <property type="evidence" value="ECO:0007669"/>
    <property type="project" value="InterPro"/>
</dbReference>
<dbReference type="InterPro" id="IPR002575">
    <property type="entry name" value="Aminoglycoside_PTrfase"/>
</dbReference>
<evidence type="ECO:0000313" key="6">
    <source>
        <dbReference type="Proteomes" id="UP000608530"/>
    </source>
</evidence>
<dbReference type="Pfam" id="PF00202">
    <property type="entry name" value="Aminotran_3"/>
    <property type="match status" value="1"/>
</dbReference>
<comment type="caution">
    <text evidence="5">The sequence shown here is derived from an EMBL/GenBank/DDBJ whole genome shotgun (WGS) entry which is preliminary data.</text>
</comment>
<dbReference type="InterPro" id="IPR005814">
    <property type="entry name" value="Aminotrans_3"/>
</dbReference>
<gene>
    <name evidence="5" type="ORF">JD276_14235</name>
</gene>
<evidence type="ECO:0000259" key="4">
    <source>
        <dbReference type="Pfam" id="PF01636"/>
    </source>
</evidence>
<dbReference type="InterPro" id="IPR015421">
    <property type="entry name" value="PyrdxlP-dep_Trfase_major"/>
</dbReference>
<evidence type="ECO:0000256" key="1">
    <source>
        <dbReference type="ARBA" id="ARBA00008954"/>
    </source>
</evidence>
<dbReference type="PROSITE" id="PS00600">
    <property type="entry name" value="AA_TRANSFER_CLASS_3"/>
    <property type="match status" value="1"/>
</dbReference>
<dbReference type="InterPro" id="IPR015422">
    <property type="entry name" value="PyrdxlP-dep_Trfase_small"/>
</dbReference>
<organism evidence="5 6">
    <name type="scientific">Leucobacter chromiisoli</name>
    <dbReference type="NCBI Taxonomy" id="2796471"/>
    <lineage>
        <taxon>Bacteria</taxon>
        <taxon>Bacillati</taxon>
        <taxon>Actinomycetota</taxon>
        <taxon>Actinomycetes</taxon>
        <taxon>Micrococcales</taxon>
        <taxon>Microbacteriaceae</taxon>
        <taxon>Leucobacter</taxon>
    </lineage>
</organism>
<dbReference type="GO" id="GO:0008483">
    <property type="term" value="F:transaminase activity"/>
    <property type="evidence" value="ECO:0007669"/>
    <property type="project" value="UniProtKB-KW"/>
</dbReference>
<keyword evidence="6" id="KW-1185">Reference proteome</keyword>
<feature type="domain" description="Aminoglycoside phosphotransferase" evidence="4">
    <location>
        <begin position="38"/>
        <end position="259"/>
    </location>
</feature>
<accession>A0A934Q970</accession>
<dbReference type="SUPFAM" id="SSF53383">
    <property type="entry name" value="PLP-dependent transferases"/>
    <property type="match status" value="1"/>
</dbReference>
<protein>
    <submittedName>
        <fullName evidence="5">Aminotransferase</fullName>
    </submittedName>
</protein>
<dbReference type="Gene3D" id="3.90.1200.10">
    <property type="match status" value="1"/>
</dbReference>
<keyword evidence="2" id="KW-0663">Pyridoxal phosphate</keyword>
<dbReference type="PANTHER" id="PTHR45688:SF13">
    <property type="entry name" value="ALANINE--GLYOXYLATE AMINOTRANSFERASE 2-LIKE"/>
    <property type="match status" value="1"/>
</dbReference>
<evidence type="ECO:0000256" key="3">
    <source>
        <dbReference type="SAM" id="MobiDB-lite"/>
    </source>
</evidence>
<evidence type="ECO:0000313" key="5">
    <source>
        <dbReference type="EMBL" id="MBK0420191.1"/>
    </source>
</evidence>
<dbReference type="SUPFAM" id="SSF56112">
    <property type="entry name" value="Protein kinase-like (PK-like)"/>
    <property type="match status" value="1"/>
</dbReference>
<reference evidence="5" key="1">
    <citation type="submission" date="2020-12" db="EMBL/GenBank/DDBJ databases">
        <title>Leucobacter sp. CAS1, isolated from Chromium sludge.</title>
        <authorList>
            <person name="Xu Z."/>
        </authorList>
    </citation>
    <scope>NUCLEOTIDE SEQUENCE</scope>
    <source>
        <strain evidence="5">CSA1</strain>
    </source>
</reference>
<evidence type="ECO:0000256" key="2">
    <source>
        <dbReference type="ARBA" id="ARBA00022898"/>
    </source>
</evidence>
<dbReference type="InterPro" id="IPR011009">
    <property type="entry name" value="Kinase-like_dom_sf"/>
</dbReference>
<dbReference type="CDD" id="cd00610">
    <property type="entry name" value="OAT_like"/>
    <property type="match status" value="1"/>
</dbReference>
<dbReference type="PANTHER" id="PTHR45688">
    <property type="match status" value="1"/>
</dbReference>
<keyword evidence="5" id="KW-0032">Aminotransferase</keyword>
<keyword evidence="5" id="KW-0808">Transferase</keyword>
<name>A0A934Q970_9MICO</name>
<feature type="region of interest" description="Disordered" evidence="3">
    <location>
        <begin position="500"/>
        <end position="525"/>
    </location>
</feature>
<dbReference type="AlphaFoldDB" id="A0A934Q970"/>
<dbReference type="InterPro" id="IPR049704">
    <property type="entry name" value="Aminotrans_3_PPA_site"/>
</dbReference>
<dbReference type="Proteomes" id="UP000608530">
    <property type="component" value="Unassembled WGS sequence"/>
</dbReference>
<proteinExistence type="inferred from homology"/>
<dbReference type="InterPro" id="IPR015424">
    <property type="entry name" value="PyrdxlP-dep_Trfase"/>
</dbReference>